<dbReference type="PANTHER" id="PTHR46733">
    <property type="entry name" value="26.5 KDA HEAT SHOCK PROTEIN, MITOCHONDRIAL"/>
    <property type="match status" value="1"/>
</dbReference>
<dbReference type="PROSITE" id="PS01031">
    <property type="entry name" value="SHSP"/>
    <property type="match status" value="1"/>
</dbReference>
<evidence type="ECO:0000256" key="4">
    <source>
        <dbReference type="RuleBase" id="RU003616"/>
    </source>
</evidence>
<evidence type="ECO:0000256" key="1">
    <source>
        <dbReference type="ARBA" id="ARBA00023016"/>
    </source>
</evidence>
<accession>A0A5J5BFK1</accession>
<dbReference type="Gene3D" id="2.60.40.790">
    <property type="match status" value="1"/>
</dbReference>
<organism evidence="7 8">
    <name type="scientific">Nyssa sinensis</name>
    <dbReference type="NCBI Taxonomy" id="561372"/>
    <lineage>
        <taxon>Eukaryota</taxon>
        <taxon>Viridiplantae</taxon>
        <taxon>Streptophyta</taxon>
        <taxon>Embryophyta</taxon>
        <taxon>Tracheophyta</taxon>
        <taxon>Spermatophyta</taxon>
        <taxon>Magnoliopsida</taxon>
        <taxon>eudicotyledons</taxon>
        <taxon>Gunneridae</taxon>
        <taxon>Pentapetalae</taxon>
        <taxon>asterids</taxon>
        <taxon>Cornales</taxon>
        <taxon>Nyssaceae</taxon>
        <taxon>Nyssa</taxon>
    </lineage>
</organism>
<dbReference type="FunFam" id="2.60.40.790:FF:000059">
    <property type="entry name" value="26.5 kDa heat shock protein, mitochondrial"/>
    <property type="match status" value="1"/>
</dbReference>
<dbReference type="GO" id="GO:0009408">
    <property type="term" value="P:response to heat"/>
    <property type="evidence" value="ECO:0007669"/>
    <property type="project" value="InterPro"/>
</dbReference>
<evidence type="ECO:0000256" key="5">
    <source>
        <dbReference type="SAM" id="MobiDB-lite"/>
    </source>
</evidence>
<keyword evidence="1" id="KW-0346">Stress response</keyword>
<protein>
    <recommendedName>
        <fullName evidence="2">Small heat shock protein, chloroplastic</fullName>
    </recommendedName>
</protein>
<name>A0A5J5BFK1_9ASTE</name>
<evidence type="ECO:0000313" key="7">
    <source>
        <dbReference type="EMBL" id="KAA8541913.1"/>
    </source>
</evidence>
<feature type="compositionally biased region" description="Basic residues" evidence="5">
    <location>
        <begin position="71"/>
        <end position="82"/>
    </location>
</feature>
<sequence>MAVARLALKNLQQRLASPSPLLHQSFNDRSLGTVKKQRWGCDLLRRLSATAGDEKSSSDGQEVAVSEGGKKSKLFPRRQRKRAPWRNNAPDFVPALYEFFPSGLGNALLQATENINKLFENLAPSRLMGRIKEQDQCYKLRFEVPGLAKEDVKITVEDGILTIKGEHKEEEEEGSDDEHWSSRSYGYYNTCLVLPDDAKAEEIKAEVKDGVLWITIPKTEGQKKDAKVVQVQ</sequence>
<dbReference type="InterPro" id="IPR002068">
    <property type="entry name" value="A-crystallin/Hsp20_dom"/>
</dbReference>
<dbReference type="InterPro" id="IPR044587">
    <property type="entry name" value="HSP21-like"/>
</dbReference>
<dbReference type="Proteomes" id="UP000325577">
    <property type="component" value="Linkage Group LG12"/>
</dbReference>
<comment type="similarity">
    <text evidence="3 4">Belongs to the small heat shock protein (HSP20) family.</text>
</comment>
<keyword evidence="8" id="KW-1185">Reference proteome</keyword>
<evidence type="ECO:0000259" key="6">
    <source>
        <dbReference type="PROSITE" id="PS01031"/>
    </source>
</evidence>
<dbReference type="OrthoDB" id="1431247at2759"/>
<evidence type="ECO:0000256" key="2">
    <source>
        <dbReference type="ARBA" id="ARBA00067408"/>
    </source>
</evidence>
<dbReference type="AlphaFoldDB" id="A0A5J5BFK1"/>
<dbReference type="InterPro" id="IPR008978">
    <property type="entry name" value="HSP20-like_chaperone"/>
</dbReference>
<dbReference type="PANTHER" id="PTHR46733:SF3">
    <property type="entry name" value="26.5 KDA HEAT SHOCK PROTEIN, MITOCHONDRIAL"/>
    <property type="match status" value="1"/>
</dbReference>
<dbReference type="CDD" id="cd06464">
    <property type="entry name" value="ACD_sHsps-like"/>
    <property type="match status" value="1"/>
</dbReference>
<evidence type="ECO:0000256" key="3">
    <source>
        <dbReference type="PROSITE-ProRule" id="PRU00285"/>
    </source>
</evidence>
<proteinExistence type="inferred from homology"/>
<dbReference type="Pfam" id="PF00011">
    <property type="entry name" value="HSP20"/>
    <property type="match status" value="1"/>
</dbReference>
<gene>
    <name evidence="7" type="ORF">F0562_023065</name>
</gene>
<dbReference type="SUPFAM" id="SSF49764">
    <property type="entry name" value="HSP20-like chaperones"/>
    <property type="match status" value="1"/>
</dbReference>
<feature type="domain" description="SHSP" evidence="6">
    <location>
        <begin position="118"/>
        <end position="232"/>
    </location>
</feature>
<feature type="region of interest" description="Disordered" evidence="5">
    <location>
        <begin position="51"/>
        <end position="82"/>
    </location>
</feature>
<reference evidence="7 8" key="1">
    <citation type="submission" date="2019-09" db="EMBL/GenBank/DDBJ databases">
        <title>A chromosome-level genome assembly of the Chinese tupelo Nyssa sinensis.</title>
        <authorList>
            <person name="Yang X."/>
            <person name="Kang M."/>
            <person name="Yang Y."/>
            <person name="Xiong H."/>
            <person name="Wang M."/>
            <person name="Zhang Z."/>
            <person name="Wang Z."/>
            <person name="Wu H."/>
            <person name="Ma T."/>
            <person name="Liu J."/>
            <person name="Xi Z."/>
        </authorList>
    </citation>
    <scope>NUCLEOTIDE SEQUENCE [LARGE SCALE GENOMIC DNA]</scope>
    <source>
        <strain evidence="7">J267</strain>
        <tissue evidence="7">Leaf</tissue>
    </source>
</reference>
<evidence type="ECO:0000313" key="8">
    <source>
        <dbReference type="Proteomes" id="UP000325577"/>
    </source>
</evidence>
<dbReference type="EMBL" id="CM018035">
    <property type="protein sequence ID" value="KAA8541913.1"/>
    <property type="molecule type" value="Genomic_DNA"/>
</dbReference>